<keyword evidence="3" id="KW-0813">Transport</keyword>
<dbReference type="GO" id="GO:0006847">
    <property type="term" value="P:plasma membrane acetate transport"/>
    <property type="evidence" value="ECO:0007669"/>
    <property type="project" value="TreeGrafter"/>
</dbReference>
<feature type="transmembrane region" description="Helical" evidence="10">
    <location>
        <begin position="422"/>
        <end position="445"/>
    </location>
</feature>
<feature type="transmembrane region" description="Helical" evidence="10">
    <location>
        <begin position="551"/>
        <end position="570"/>
    </location>
</feature>
<evidence type="ECO:0000256" key="8">
    <source>
        <dbReference type="ARBA" id="ARBA00023136"/>
    </source>
</evidence>
<feature type="transmembrane region" description="Helical" evidence="10">
    <location>
        <begin position="503"/>
        <end position="530"/>
    </location>
</feature>
<feature type="transmembrane region" description="Helical" evidence="10">
    <location>
        <begin position="47"/>
        <end position="72"/>
    </location>
</feature>
<keyword evidence="12" id="KW-1185">Reference proteome</keyword>
<keyword evidence="4" id="KW-1003">Cell membrane</keyword>
<evidence type="ECO:0000256" key="4">
    <source>
        <dbReference type="ARBA" id="ARBA00022475"/>
    </source>
</evidence>
<dbReference type="GO" id="GO:0015293">
    <property type="term" value="F:symporter activity"/>
    <property type="evidence" value="ECO:0007669"/>
    <property type="project" value="UniProtKB-KW"/>
</dbReference>
<evidence type="ECO:0000256" key="6">
    <source>
        <dbReference type="ARBA" id="ARBA00022847"/>
    </source>
</evidence>
<dbReference type="Pfam" id="PF00474">
    <property type="entry name" value="SSF"/>
    <property type="match status" value="2"/>
</dbReference>
<keyword evidence="5 10" id="KW-0812">Transmembrane</keyword>
<comment type="caution">
    <text evidence="11">The sequence shown here is derived from an EMBL/GenBank/DDBJ whole genome shotgun (WGS) entry which is preliminary data.</text>
</comment>
<organism evidence="11 12">
    <name type="scientific">Aporhodopirellula rubra</name>
    <dbReference type="NCBI Taxonomy" id="980271"/>
    <lineage>
        <taxon>Bacteria</taxon>
        <taxon>Pseudomonadati</taxon>
        <taxon>Planctomycetota</taxon>
        <taxon>Planctomycetia</taxon>
        <taxon>Pirellulales</taxon>
        <taxon>Pirellulaceae</taxon>
        <taxon>Aporhodopirellula</taxon>
    </lineage>
</organism>
<comment type="similarity">
    <text evidence="2 9">Belongs to the sodium:solute symporter (SSF) (TC 2.A.21) family.</text>
</comment>
<evidence type="ECO:0000313" key="11">
    <source>
        <dbReference type="EMBL" id="MBB3208626.1"/>
    </source>
</evidence>
<protein>
    <submittedName>
        <fullName evidence="11">Cation/acetate symporter</fullName>
    </submittedName>
</protein>
<evidence type="ECO:0000313" key="12">
    <source>
        <dbReference type="Proteomes" id="UP000536179"/>
    </source>
</evidence>
<feature type="transmembrane region" description="Helical" evidence="10">
    <location>
        <begin position="188"/>
        <end position="205"/>
    </location>
</feature>
<keyword evidence="8 10" id="KW-0472">Membrane</keyword>
<dbReference type="Proteomes" id="UP000536179">
    <property type="component" value="Unassembled WGS sequence"/>
</dbReference>
<proteinExistence type="inferred from homology"/>
<feature type="transmembrane region" description="Helical" evidence="10">
    <location>
        <begin position="606"/>
        <end position="625"/>
    </location>
</feature>
<feature type="transmembrane region" description="Helical" evidence="10">
    <location>
        <begin position="576"/>
        <end position="599"/>
    </location>
</feature>
<dbReference type="GO" id="GO:0015123">
    <property type="term" value="F:acetate transmembrane transporter activity"/>
    <property type="evidence" value="ECO:0007669"/>
    <property type="project" value="TreeGrafter"/>
</dbReference>
<dbReference type="PANTHER" id="PTHR48086:SF6">
    <property type="entry name" value="CATION_ACETATE SYMPORTER ACTP"/>
    <property type="match status" value="1"/>
</dbReference>
<feature type="transmembrane region" description="Helical" evidence="10">
    <location>
        <begin position="153"/>
        <end position="176"/>
    </location>
</feature>
<evidence type="ECO:0000256" key="10">
    <source>
        <dbReference type="SAM" id="Phobius"/>
    </source>
</evidence>
<keyword evidence="7 10" id="KW-1133">Transmembrane helix</keyword>
<dbReference type="PROSITE" id="PS50283">
    <property type="entry name" value="NA_SOLUT_SYMP_3"/>
    <property type="match status" value="1"/>
</dbReference>
<dbReference type="RefSeq" id="WP_184306789.1">
    <property type="nucleotide sequence ID" value="NZ_JACHXU010000017.1"/>
</dbReference>
<evidence type="ECO:0000256" key="5">
    <source>
        <dbReference type="ARBA" id="ARBA00022692"/>
    </source>
</evidence>
<feature type="transmembrane region" description="Helical" evidence="10">
    <location>
        <begin position="457"/>
        <end position="483"/>
    </location>
</feature>
<dbReference type="AlphaFoldDB" id="A0A7W5H848"/>
<evidence type="ECO:0000256" key="3">
    <source>
        <dbReference type="ARBA" id="ARBA00022448"/>
    </source>
</evidence>
<keyword evidence="6" id="KW-0769">Symport</keyword>
<feature type="transmembrane region" description="Helical" evidence="10">
    <location>
        <begin position="78"/>
        <end position="96"/>
    </location>
</feature>
<feature type="transmembrane region" description="Helical" evidence="10">
    <location>
        <begin position="6"/>
        <end position="27"/>
    </location>
</feature>
<comment type="subcellular location">
    <subcellularLocation>
        <location evidence="1">Cell membrane</location>
        <topology evidence="1">Multi-pass membrane protein</topology>
    </subcellularLocation>
</comment>
<dbReference type="InterPro" id="IPR001734">
    <property type="entry name" value="Na/solute_symporter"/>
</dbReference>
<evidence type="ECO:0000256" key="7">
    <source>
        <dbReference type="ARBA" id="ARBA00022989"/>
    </source>
</evidence>
<dbReference type="EMBL" id="JACHXU010000017">
    <property type="protein sequence ID" value="MBB3208626.1"/>
    <property type="molecule type" value="Genomic_DNA"/>
</dbReference>
<reference evidence="11 12" key="1">
    <citation type="submission" date="2020-08" db="EMBL/GenBank/DDBJ databases">
        <title>Genomic Encyclopedia of Type Strains, Phase III (KMG-III): the genomes of soil and plant-associated and newly described type strains.</title>
        <authorList>
            <person name="Whitman W."/>
        </authorList>
    </citation>
    <scope>NUCLEOTIDE SEQUENCE [LARGE SCALE GENOMIC DNA]</scope>
    <source>
        <strain evidence="11 12">CECT 8075</strain>
    </source>
</reference>
<feature type="transmembrane region" description="Helical" evidence="10">
    <location>
        <begin position="122"/>
        <end position="147"/>
    </location>
</feature>
<dbReference type="GO" id="GO:0005886">
    <property type="term" value="C:plasma membrane"/>
    <property type="evidence" value="ECO:0007669"/>
    <property type="project" value="UniProtKB-SubCell"/>
</dbReference>
<evidence type="ECO:0000256" key="2">
    <source>
        <dbReference type="ARBA" id="ARBA00006434"/>
    </source>
</evidence>
<gene>
    <name evidence="11" type="ORF">FHS27_004458</name>
</gene>
<dbReference type="PANTHER" id="PTHR48086">
    <property type="entry name" value="SODIUM/PROLINE SYMPORTER-RELATED"/>
    <property type="match status" value="1"/>
</dbReference>
<dbReference type="CDD" id="cd11480">
    <property type="entry name" value="SLC5sbd_u4"/>
    <property type="match status" value="1"/>
</dbReference>
<dbReference type="InterPro" id="IPR050277">
    <property type="entry name" value="Sodium:Solute_Symporter"/>
</dbReference>
<feature type="transmembrane region" description="Helical" evidence="10">
    <location>
        <begin position="645"/>
        <end position="666"/>
    </location>
</feature>
<dbReference type="Gene3D" id="1.20.1730.10">
    <property type="entry name" value="Sodium/glucose cotransporter"/>
    <property type="match status" value="2"/>
</dbReference>
<dbReference type="InterPro" id="IPR038377">
    <property type="entry name" value="Na/Glc_symporter_sf"/>
</dbReference>
<sequence length="675" mass="70971">MIYDPSMTAVVVFFLFVGFTVGLSFYLGSKAKSSAGYFAAHGQIPWFINGVAFAGDYLSAASFLGICGMIAAYGYDGFLYSIGYLAGWIVALFVIAEPMKRLGKFTFADALDAKFNSRGIKAAAGISTLIVSVFYLIPQMVGAGVLIQPLLGFPHWVGVVLVGCVVITIVVTAGMVSTTWVQFLKGSLLVVFSTVLVVLVLQQGFRTDRDAFETIGPLSVGLADGEGNLSDASAVAEEAGRSLFEATGDDAGKDGDGWKEVGNYIRFASAEDTGFDVYKADVREDGLYLMEAQAKTVTGDGVTLIGGLPKGSGENERTLQPVGQLTRLPEEFAVADTDDGTSAGNGEGVSEQTGALGPIEFFDVLRRSEVTLWGSDRIAHSDGTVSMVYYQKPTDGSRVLRPGEHPTFAGIRSGRWTDRVNFLSLMLALFCGTASLPHILIRYYTVKDAAAARKSTIVGIASIGFFYVLTLYLGLGAMVSGTLDVTNSNMAAPLLARGISDLLFAIISAIAFTTVLGTVSGLILASSGAVAHDLLGGVMGVNFSEGNQVRVAKIAAVIVGAISILLGILFQNLNVSYLVGWAFSIAASANLPALVMLLFWKRTTAAGIIASVVVGMFSSLGWILLSAETFGKVYGIDPATSPIPFSQPGIVTIPLALLTLVVVSLMTGKSEPASN</sequence>
<accession>A0A7W5H848</accession>
<evidence type="ECO:0000256" key="9">
    <source>
        <dbReference type="RuleBase" id="RU362091"/>
    </source>
</evidence>
<name>A0A7W5H848_9BACT</name>
<evidence type="ECO:0000256" key="1">
    <source>
        <dbReference type="ARBA" id="ARBA00004651"/>
    </source>
</evidence>